<evidence type="ECO:0000256" key="6">
    <source>
        <dbReference type="ARBA" id="ARBA00059664"/>
    </source>
</evidence>
<dbReference type="PANTHER" id="PTHR10336">
    <property type="entry name" value="PHOSPHOINOSITIDE-SPECIFIC PHOSPHOLIPASE C FAMILY PROTEIN"/>
    <property type="match status" value="1"/>
</dbReference>
<protein>
    <recommendedName>
        <fullName evidence="7">Phosphoinositide phospholipase C</fullName>
        <ecNumber evidence="7">3.1.4.11</ecNumber>
    </recommendedName>
</protein>
<evidence type="ECO:0000259" key="10">
    <source>
        <dbReference type="PROSITE" id="PS50008"/>
    </source>
</evidence>
<accession>A0AAW0QEB4</accession>
<dbReference type="GO" id="GO:0048015">
    <property type="term" value="P:phosphatidylinositol-mediated signaling"/>
    <property type="evidence" value="ECO:0007669"/>
    <property type="project" value="TreeGrafter"/>
</dbReference>
<dbReference type="Pfam" id="PF00388">
    <property type="entry name" value="PI-PLC-X"/>
    <property type="match status" value="1"/>
</dbReference>
<dbReference type="GO" id="GO:0016042">
    <property type="term" value="P:lipid catabolic process"/>
    <property type="evidence" value="ECO:0007669"/>
    <property type="project" value="UniProtKB-KW"/>
</dbReference>
<comment type="caution">
    <text evidence="11">The sequence shown here is derived from an EMBL/GenBank/DDBJ whole genome shotgun (WGS) entry which is preliminary data.</text>
</comment>
<organism evidence="11 12">
    <name type="scientific">Apiospora kogelbergensis</name>
    <dbReference type="NCBI Taxonomy" id="1337665"/>
    <lineage>
        <taxon>Eukaryota</taxon>
        <taxon>Fungi</taxon>
        <taxon>Dikarya</taxon>
        <taxon>Ascomycota</taxon>
        <taxon>Pezizomycotina</taxon>
        <taxon>Sordariomycetes</taxon>
        <taxon>Xylariomycetidae</taxon>
        <taxon>Amphisphaeriales</taxon>
        <taxon>Apiosporaceae</taxon>
        <taxon>Apiospora</taxon>
    </lineage>
</organism>
<dbReference type="SUPFAM" id="SSF49562">
    <property type="entry name" value="C2 domain (Calcium/lipid-binding domain, CaLB)"/>
    <property type="match status" value="1"/>
</dbReference>
<dbReference type="Proteomes" id="UP001392437">
    <property type="component" value="Unassembled WGS sequence"/>
</dbReference>
<evidence type="ECO:0000256" key="5">
    <source>
        <dbReference type="ARBA" id="ARBA00023224"/>
    </source>
</evidence>
<keyword evidence="3 7" id="KW-0442">Lipid degradation</keyword>
<dbReference type="InterPro" id="IPR035892">
    <property type="entry name" value="C2_domain_sf"/>
</dbReference>
<dbReference type="CDD" id="cd08598">
    <property type="entry name" value="PI-PLC1c_yeast"/>
    <property type="match status" value="1"/>
</dbReference>
<dbReference type="PANTHER" id="PTHR10336:SF82">
    <property type="entry name" value="PHOSPHOINOSITIDE PHOSPHOLIPASE C"/>
    <property type="match status" value="1"/>
</dbReference>
<feature type="compositionally biased region" description="Acidic residues" evidence="8">
    <location>
        <begin position="309"/>
        <end position="320"/>
    </location>
</feature>
<reference evidence="11 12" key="1">
    <citation type="submission" date="2023-01" db="EMBL/GenBank/DDBJ databases">
        <title>Analysis of 21 Apiospora genomes using comparative genomics revels a genus with tremendous synthesis potential of carbohydrate active enzymes and secondary metabolites.</title>
        <authorList>
            <person name="Sorensen T."/>
        </authorList>
    </citation>
    <scope>NUCLEOTIDE SEQUENCE [LARGE SCALE GENOMIC DNA]</scope>
    <source>
        <strain evidence="11 12">CBS 117206</strain>
    </source>
</reference>
<evidence type="ECO:0000256" key="8">
    <source>
        <dbReference type="SAM" id="MobiDB-lite"/>
    </source>
</evidence>
<evidence type="ECO:0000313" key="11">
    <source>
        <dbReference type="EMBL" id="KAK8097113.1"/>
    </source>
</evidence>
<comment type="function">
    <text evidence="6">The production of the second messenger molecules diacylglycerol (DAG) and inositol 1,4,5-trisphosphate (IP3) is mediated by activated phosphatidylinositol-specific phospholipase C enzymes.</text>
</comment>
<name>A0AAW0QEB4_9PEZI</name>
<dbReference type="InterPro" id="IPR001192">
    <property type="entry name" value="PI-PLC_fam"/>
</dbReference>
<dbReference type="SMART" id="SM00239">
    <property type="entry name" value="C2"/>
    <property type="match status" value="1"/>
</dbReference>
<proteinExistence type="predicted"/>
<dbReference type="PROSITE" id="PS50008">
    <property type="entry name" value="PIPLC_Y_DOMAIN"/>
    <property type="match status" value="1"/>
</dbReference>
<sequence length="613" mass="68874">MSDCSSPQFDAPLLARLQAIFDRHAGPDSRWSKEQTEAFFHHIQGDHPPPQQNETDEDLDFDRFVLYMTSPAAEALGPAPAAQSDMSWPLNSYFVSSSHNTYLEGNQLTSDSTTEAYKKVLLRGCRCIEIDVWDGGERFTSAVNEHADQLVESSTENDIKEVAGEKVGFRLRTLMKVGGWVSDNLLNEKGKRDMAEIQQNWSRAIASEPRVLHGHTLTKEISFRDVCKTIKEYGFQTSDLPIIVSLEVHCSPEQQEMMVAIMEEIWEGHLLPPVELDAMEKIAPSPAELRNKILVKVKYVPPKEKRGEDDDVTEDTESLEGIEGLQPEKGAPAKEAKPPKIIGMLSRLGVFTRGVSFKAMEQAEAKMPHHIFSLSEGMVDKTHQQSAWRFFQHNKQYLMRSYPAGTRVDSSNLDPAGHWRKGIQFVALNWQTWDRGMMMNDALFDGSGGYVLKPDGYRGPKPGVSAPEPEVPGRDLNHFSVHVLAVQNLPLPPDARESNSMRPYLTMTLSVEPHPLETVKREPYVARTKTEQGVHPDFSQEVLSFDDIDGVTPELSFVVFQVMDDRPGIDPVTAAACLRLDRMKTGYRFIRLRDGQGQASDGIILVKIEKRMT</sequence>
<evidence type="ECO:0000256" key="7">
    <source>
        <dbReference type="RuleBase" id="RU361133"/>
    </source>
</evidence>
<gene>
    <name evidence="11" type="ORF">PG999_013057</name>
</gene>
<dbReference type="PROSITE" id="PS50007">
    <property type="entry name" value="PIPLC_X_DOMAIN"/>
    <property type="match status" value="1"/>
</dbReference>
<dbReference type="PRINTS" id="PR00390">
    <property type="entry name" value="PHPHLIPASEC"/>
</dbReference>
<evidence type="ECO:0000313" key="12">
    <source>
        <dbReference type="Proteomes" id="UP001392437"/>
    </source>
</evidence>
<dbReference type="Gene3D" id="2.60.40.150">
    <property type="entry name" value="C2 domain"/>
    <property type="match status" value="1"/>
</dbReference>
<dbReference type="InterPro" id="IPR000909">
    <property type="entry name" value="PLipase_C_PInositol-sp_X_dom"/>
</dbReference>
<evidence type="ECO:0000256" key="3">
    <source>
        <dbReference type="ARBA" id="ARBA00022963"/>
    </source>
</evidence>
<keyword evidence="12" id="KW-1185">Reference proteome</keyword>
<dbReference type="Pfam" id="PF00387">
    <property type="entry name" value="PI-PLC-Y"/>
    <property type="match status" value="1"/>
</dbReference>
<dbReference type="FunFam" id="3.20.20.190:FF:000039">
    <property type="entry name" value="Phosphoinositide phospholipase C"/>
    <property type="match status" value="1"/>
</dbReference>
<dbReference type="Gene3D" id="3.20.20.190">
    <property type="entry name" value="Phosphatidylinositol (PI) phosphodiesterase"/>
    <property type="match status" value="1"/>
</dbReference>
<keyword evidence="5" id="KW-0807">Transducer</keyword>
<evidence type="ECO:0000256" key="4">
    <source>
        <dbReference type="ARBA" id="ARBA00023098"/>
    </source>
</evidence>
<dbReference type="PROSITE" id="PS50004">
    <property type="entry name" value="C2"/>
    <property type="match status" value="1"/>
</dbReference>
<dbReference type="GO" id="GO:0051209">
    <property type="term" value="P:release of sequestered calcium ion into cytosol"/>
    <property type="evidence" value="ECO:0007669"/>
    <property type="project" value="TreeGrafter"/>
</dbReference>
<dbReference type="Pfam" id="PF23617">
    <property type="entry name" value="EF-hand_15"/>
    <property type="match status" value="1"/>
</dbReference>
<feature type="domain" description="C2" evidence="9">
    <location>
        <begin position="458"/>
        <end position="594"/>
    </location>
</feature>
<feature type="domain" description="PI-PLC Y-box" evidence="10">
    <location>
        <begin position="345"/>
        <end position="458"/>
    </location>
</feature>
<dbReference type="AlphaFoldDB" id="A0AAW0QEB4"/>
<dbReference type="EC" id="3.1.4.11" evidence="7"/>
<dbReference type="SUPFAM" id="SSF51695">
    <property type="entry name" value="PLC-like phosphodiesterases"/>
    <property type="match status" value="1"/>
</dbReference>
<evidence type="ECO:0000259" key="9">
    <source>
        <dbReference type="PROSITE" id="PS50004"/>
    </source>
</evidence>
<feature type="region of interest" description="Disordered" evidence="8">
    <location>
        <begin position="304"/>
        <end position="336"/>
    </location>
</feature>
<evidence type="ECO:0000256" key="2">
    <source>
        <dbReference type="ARBA" id="ARBA00022801"/>
    </source>
</evidence>
<comment type="catalytic activity">
    <reaction evidence="1 7">
        <text>a 1,2-diacyl-sn-glycero-3-phospho-(1D-myo-inositol-4,5-bisphosphate) + H2O = 1D-myo-inositol 1,4,5-trisphosphate + a 1,2-diacyl-sn-glycerol + H(+)</text>
        <dbReference type="Rhea" id="RHEA:33179"/>
        <dbReference type="ChEBI" id="CHEBI:15377"/>
        <dbReference type="ChEBI" id="CHEBI:15378"/>
        <dbReference type="ChEBI" id="CHEBI:17815"/>
        <dbReference type="ChEBI" id="CHEBI:58456"/>
        <dbReference type="ChEBI" id="CHEBI:203600"/>
        <dbReference type="EC" id="3.1.4.11"/>
    </reaction>
</comment>
<keyword evidence="2 7" id="KW-0378">Hydrolase</keyword>
<dbReference type="InterPro" id="IPR000008">
    <property type="entry name" value="C2_dom"/>
</dbReference>
<keyword evidence="4 7" id="KW-0443">Lipid metabolism</keyword>
<dbReference type="InterPro" id="IPR056584">
    <property type="entry name" value="EF-hand_15"/>
</dbReference>
<dbReference type="InterPro" id="IPR001711">
    <property type="entry name" value="PLipase_C_Pinositol-sp_Y"/>
</dbReference>
<dbReference type="CDD" id="cd00275">
    <property type="entry name" value="C2_PLC_like"/>
    <property type="match status" value="1"/>
</dbReference>
<dbReference type="EMBL" id="JAQQWP010000010">
    <property type="protein sequence ID" value="KAK8097113.1"/>
    <property type="molecule type" value="Genomic_DNA"/>
</dbReference>
<dbReference type="InterPro" id="IPR017946">
    <property type="entry name" value="PLC-like_Pdiesterase_TIM-brl"/>
</dbReference>
<evidence type="ECO:0000256" key="1">
    <source>
        <dbReference type="ARBA" id="ARBA00001195"/>
    </source>
</evidence>
<dbReference type="SMART" id="SM00149">
    <property type="entry name" value="PLCYc"/>
    <property type="match status" value="1"/>
</dbReference>
<dbReference type="GO" id="GO:0004435">
    <property type="term" value="F:phosphatidylinositol-4,5-bisphosphate phospholipase C activity"/>
    <property type="evidence" value="ECO:0007669"/>
    <property type="project" value="UniProtKB-EC"/>
</dbReference>
<dbReference type="SMART" id="SM00148">
    <property type="entry name" value="PLCXc"/>
    <property type="match status" value="1"/>
</dbReference>